<sequence length="208" mass="24626">MGTGIIIFTVLFVISMVYSKTRDQNIRKKKKEERLKFAKTKKERTNTNMMDEQEFWELIDFSLEKSNGFYQDQQKILIKSFKDFSPEQLIELDNRLMNYSEKLNSYEHLAAASILFGGYSTDLFIPLKQWVICQGRTKFYDILSNPDNLADLDYRKYDRYPLSISIGKTYESKTNEMLPVAKINFELRGEEVDEADFPEKFPKLWERA</sequence>
<evidence type="ECO:0000313" key="2">
    <source>
        <dbReference type="EMBL" id="NER15339.1"/>
    </source>
</evidence>
<protein>
    <submittedName>
        <fullName evidence="2">DUF4240 domain-containing protein</fullName>
    </submittedName>
</protein>
<accession>A0A6P0UU34</accession>
<evidence type="ECO:0000259" key="1">
    <source>
        <dbReference type="Pfam" id="PF14024"/>
    </source>
</evidence>
<organism evidence="2 3">
    <name type="scientific">Leptobacterium flavescens</name>
    <dbReference type="NCBI Taxonomy" id="472055"/>
    <lineage>
        <taxon>Bacteria</taxon>
        <taxon>Pseudomonadati</taxon>
        <taxon>Bacteroidota</taxon>
        <taxon>Flavobacteriia</taxon>
        <taxon>Flavobacteriales</taxon>
        <taxon>Flavobacteriaceae</taxon>
        <taxon>Leptobacterium</taxon>
    </lineage>
</organism>
<proteinExistence type="predicted"/>
<keyword evidence="3" id="KW-1185">Reference proteome</keyword>
<dbReference type="Pfam" id="PF14024">
    <property type="entry name" value="DUF4240"/>
    <property type="match status" value="1"/>
</dbReference>
<dbReference type="AlphaFoldDB" id="A0A6P0UU34"/>
<name>A0A6P0UU34_9FLAO</name>
<comment type="caution">
    <text evidence="2">The sequence shown here is derived from an EMBL/GenBank/DDBJ whole genome shotgun (WGS) entry which is preliminary data.</text>
</comment>
<dbReference type="RefSeq" id="WP_163608624.1">
    <property type="nucleotide sequence ID" value="NZ_JAABOO010000004.1"/>
</dbReference>
<dbReference type="Proteomes" id="UP000468581">
    <property type="component" value="Unassembled WGS sequence"/>
</dbReference>
<dbReference type="InterPro" id="IPR025334">
    <property type="entry name" value="DUF4240"/>
</dbReference>
<evidence type="ECO:0000313" key="3">
    <source>
        <dbReference type="Proteomes" id="UP000468581"/>
    </source>
</evidence>
<gene>
    <name evidence="2" type="ORF">GWK08_17930</name>
</gene>
<reference evidence="2 3" key="1">
    <citation type="submission" date="2020-01" db="EMBL/GenBank/DDBJ databases">
        <title>Leptobacterium flavescens.</title>
        <authorList>
            <person name="Wang G."/>
        </authorList>
    </citation>
    <scope>NUCLEOTIDE SEQUENCE [LARGE SCALE GENOMIC DNA]</scope>
    <source>
        <strain evidence="2 3">KCTC 22160</strain>
    </source>
</reference>
<feature type="domain" description="DUF4240" evidence="1">
    <location>
        <begin position="50"/>
        <end position="172"/>
    </location>
</feature>
<dbReference type="EMBL" id="JAABOO010000004">
    <property type="protein sequence ID" value="NER15339.1"/>
    <property type="molecule type" value="Genomic_DNA"/>
</dbReference>